<feature type="domain" description="LIM zinc-binding" evidence="8">
    <location>
        <begin position="66"/>
        <end position="128"/>
    </location>
</feature>
<feature type="compositionally biased region" description="Basic and acidic residues" evidence="7">
    <location>
        <begin position="278"/>
        <end position="307"/>
    </location>
</feature>
<keyword evidence="3 6" id="KW-0862">Zinc</keyword>
<protein>
    <recommendedName>
        <fullName evidence="8">LIM zinc-binding domain-containing protein</fullName>
    </recommendedName>
</protein>
<reference evidence="9" key="1">
    <citation type="journal article" date="2014" name="Nat. Commun.">
        <title>The rainbow trout genome provides novel insights into evolution after whole-genome duplication in vertebrates.</title>
        <authorList>
            <person name="Berthelot C."/>
            <person name="Brunet F."/>
            <person name="Chalopin D."/>
            <person name="Juanchich A."/>
            <person name="Bernard M."/>
            <person name="Noel B."/>
            <person name="Bento P."/>
            <person name="Da Silva C."/>
            <person name="Labadie K."/>
            <person name="Alberti A."/>
            <person name="Aury J.M."/>
            <person name="Louis A."/>
            <person name="Dehais P."/>
            <person name="Bardou P."/>
            <person name="Montfort J."/>
            <person name="Klopp C."/>
            <person name="Cabau C."/>
            <person name="Gaspin C."/>
            <person name="Thorgaard G.H."/>
            <person name="Boussaha M."/>
            <person name="Quillet E."/>
            <person name="Guyomard R."/>
            <person name="Galiana D."/>
            <person name="Bobe J."/>
            <person name="Volff J.N."/>
            <person name="Genet C."/>
            <person name="Wincker P."/>
            <person name="Jaillon O."/>
            <person name="Roest Crollius H."/>
            <person name="Guiguen Y."/>
        </authorList>
    </citation>
    <scope>NUCLEOTIDE SEQUENCE [LARGE SCALE GENOMIC DNA]</scope>
</reference>
<dbReference type="InterPro" id="IPR001781">
    <property type="entry name" value="Znf_LIM"/>
</dbReference>
<sequence length="337" mass="38013">MEQLIPLFSISLIFPLRCKAGAPWKYLPSLSIALHLSPAPDLISFPPLPLQGSLRKEFPQNIGGSDVCFFCRKRVYVMERLSAEGKFFHRSCFKCDYCGTTLRLSSYAFDVEDGKFYCKPHYCYRLSGQAQRKRPAPTSALLNTKDNQASLPVMVTVDSPGRGEMASLSPAERQTSVPEVNGLQEPSLPKRLRGTPERIELENYRLSLQREEDLEEVPEETLAEHNLSSVLDKDKHAELGSSSSESDMEEEDQEDEDHEEEQQEPPSPSDLGGVPWKEAVEIHAKLKTDSDPGAGGEDRAQIVRDLKVEEEEDDEEEDDEEESSDGKIVFFFYYVTI</sequence>
<evidence type="ECO:0000256" key="4">
    <source>
        <dbReference type="ARBA" id="ARBA00023038"/>
    </source>
</evidence>
<keyword evidence="4 6" id="KW-0440">LIM domain</keyword>
<feature type="compositionally biased region" description="Acidic residues" evidence="7">
    <location>
        <begin position="246"/>
        <end position="263"/>
    </location>
</feature>
<reference evidence="9" key="2">
    <citation type="submission" date="2014-03" db="EMBL/GenBank/DDBJ databases">
        <authorList>
            <person name="Genoscope - CEA"/>
        </authorList>
    </citation>
    <scope>NUCLEOTIDE SEQUENCE</scope>
</reference>
<dbReference type="PaxDb" id="8022-A0A060VPC8"/>
<feature type="compositionally biased region" description="Acidic residues" evidence="7">
    <location>
        <begin position="308"/>
        <end position="323"/>
    </location>
</feature>
<accession>A0A060VPC8</accession>
<dbReference type="FunFam" id="2.10.110.10:FF:000043">
    <property type="entry name" value="protein-methionine sulfoxide oxidase MICAL3 isoform X2"/>
    <property type="match status" value="1"/>
</dbReference>
<evidence type="ECO:0000313" key="10">
    <source>
        <dbReference type="Proteomes" id="UP000193380"/>
    </source>
</evidence>
<comment type="subcellular location">
    <subcellularLocation>
        <location evidence="1">Nucleus</location>
    </subcellularLocation>
</comment>
<evidence type="ECO:0000313" key="9">
    <source>
        <dbReference type="EMBL" id="CDQ56773.1"/>
    </source>
</evidence>
<organism evidence="9 10">
    <name type="scientific">Oncorhynchus mykiss</name>
    <name type="common">Rainbow trout</name>
    <name type="synonym">Salmo gairdneri</name>
    <dbReference type="NCBI Taxonomy" id="8022"/>
    <lineage>
        <taxon>Eukaryota</taxon>
        <taxon>Metazoa</taxon>
        <taxon>Chordata</taxon>
        <taxon>Craniata</taxon>
        <taxon>Vertebrata</taxon>
        <taxon>Euteleostomi</taxon>
        <taxon>Actinopterygii</taxon>
        <taxon>Neopterygii</taxon>
        <taxon>Teleostei</taxon>
        <taxon>Protacanthopterygii</taxon>
        <taxon>Salmoniformes</taxon>
        <taxon>Salmonidae</taxon>
        <taxon>Salmoninae</taxon>
        <taxon>Oncorhynchus</taxon>
    </lineage>
</organism>
<name>A0A060VPC8_ONCMY</name>
<dbReference type="Gene3D" id="2.10.110.10">
    <property type="entry name" value="Cysteine Rich Protein"/>
    <property type="match status" value="1"/>
</dbReference>
<evidence type="ECO:0000256" key="5">
    <source>
        <dbReference type="ARBA" id="ARBA00023242"/>
    </source>
</evidence>
<gene>
    <name evidence="9" type="ORF">GSONMT00065010001</name>
</gene>
<feature type="compositionally biased region" description="Acidic residues" evidence="7">
    <location>
        <begin position="212"/>
        <end position="221"/>
    </location>
</feature>
<evidence type="ECO:0000259" key="8">
    <source>
        <dbReference type="PROSITE" id="PS50023"/>
    </source>
</evidence>
<dbReference type="EMBL" id="FR904268">
    <property type="protein sequence ID" value="CDQ56773.1"/>
    <property type="molecule type" value="Genomic_DNA"/>
</dbReference>
<dbReference type="PANTHER" id="PTHR24206">
    <property type="entry name" value="OS06G0237300 PROTEIN"/>
    <property type="match status" value="1"/>
</dbReference>
<dbReference type="AlphaFoldDB" id="A0A060VPC8"/>
<dbReference type="STRING" id="8022.A0A060VPC8"/>
<evidence type="ECO:0000256" key="2">
    <source>
        <dbReference type="ARBA" id="ARBA00022723"/>
    </source>
</evidence>
<dbReference type="GO" id="GO:0005634">
    <property type="term" value="C:nucleus"/>
    <property type="evidence" value="ECO:0007669"/>
    <property type="project" value="UniProtKB-SubCell"/>
</dbReference>
<dbReference type="CDD" id="cd09439">
    <property type="entry name" value="LIM_Mical"/>
    <property type="match status" value="1"/>
</dbReference>
<dbReference type="GO" id="GO:0046872">
    <property type="term" value="F:metal ion binding"/>
    <property type="evidence" value="ECO:0007669"/>
    <property type="project" value="UniProtKB-KW"/>
</dbReference>
<dbReference type="SUPFAM" id="SSF57716">
    <property type="entry name" value="Glucocorticoid receptor-like (DNA-binding domain)"/>
    <property type="match status" value="2"/>
</dbReference>
<keyword evidence="2 6" id="KW-0479">Metal-binding</keyword>
<feature type="region of interest" description="Disordered" evidence="7">
    <location>
        <begin position="211"/>
        <end position="326"/>
    </location>
</feature>
<evidence type="ECO:0000256" key="6">
    <source>
        <dbReference type="PROSITE-ProRule" id="PRU00125"/>
    </source>
</evidence>
<evidence type="ECO:0000256" key="1">
    <source>
        <dbReference type="ARBA" id="ARBA00004123"/>
    </source>
</evidence>
<dbReference type="PROSITE" id="PS50023">
    <property type="entry name" value="LIM_DOMAIN_2"/>
    <property type="match status" value="1"/>
</dbReference>
<evidence type="ECO:0000256" key="7">
    <source>
        <dbReference type="SAM" id="MobiDB-lite"/>
    </source>
</evidence>
<evidence type="ECO:0000256" key="3">
    <source>
        <dbReference type="ARBA" id="ARBA00022833"/>
    </source>
</evidence>
<dbReference type="Proteomes" id="UP000193380">
    <property type="component" value="Unassembled WGS sequence"/>
</dbReference>
<dbReference type="PROSITE" id="PS00478">
    <property type="entry name" value="LIM_DOMAIN_1"/>
    <property type="match status" value="1"/>
</dbReference>
<proteinExistence type="predicted"/>
<feature type="region of interest" description="Disordered" evidence="7">
    <location>
        <begin position="157"/>
        <end position="196"/>
    </location>
</feature>
<keyword evidence="5" id="KW-0539">Nucleus</keyword>
<dbReference type="Pfam" id="PF00412">
    <property type="entry name" value="LIM"/>
    <property type="match status" value="1"/>
</dbReference>
<dbReference type="SMART" id="SM00132">
    <property type="entry name" value="LIM"/>
    <property type="match status" value="1"/>
</dbReference>